<reference evidence="2" key="1">
    <citation type="journal article" date="2014" name="Int. J. Syst. Evol. Microbiol.">
        <title>Complete genome sequence of Corynebacterium casei LMG S-19264T (=DSM 44701T), isolated from a smear-ripened cheese.</title>
        <authorList>
            <consortium name="US DOE Joint Genome Institute (JGI-PGF)"/>
            <person name="Walter F."/>
            <person name="Albersmeier A."/>
            <person name="Kalinowski J."/>
            <person name="Ruckert C."/>
        </authorList>
    </citation>
    <scope>NUCLEOTIDE SEQUENCE</scope>
    <source>
        <strain evidence="2">CGMCC 4.7278</strain>
    </source>
</reference>
<keyword evidence="3" id="KW-1185">Reference proteome</keyword>
<dbReference type="Proteomes" id="UP000612956">
    <property type="component" value="Unassembled WGS sequence"/>
</dbReference>
<dbReference type="AlphaFoldDB" id="A0A917QUH8"/>
<dbReference type="RefSeq" id="WP_188831170.1">
    <property type="nucleotide sequence ID" value="NZ_BMMW01000007.1"/>
</dbReference>
<evidence type="ECO:0000313" key="2">
    <source>
        <dbReference type="EMBL" id="GGK68726.1"/>
    </source>
</evidence>
<keyword evidence="1" id="KW-0472">Membrane</keyword>
<gene>
    <name evidence="2" type="ORF">GCM10011591_46050</name>
</gene>
<feature type="transmembrane region" description="Helical" evidence="1">
    <location>
        <begin position="24"/>
        <end position="46"/>
    </location>
</feature>
<proteinExistence type="predicted"/>
<feature type="transmembrane region" description="Helical" evidence="1">
    <location>
        <begin position="104"/>
        <end position="122"/>
    </location>
</feature>
<organism evidence="2 3">
    <name type="scientific">Nocardia camponoti</name>
    <dbReference type="NCBI Taxonomy" id="1616106"/>
    <lineage>
        <taxon>Bacteria</taxon>
        <taxon>Bacillati</taxon>
        <taxon>Actinomycetota</taxon>
        <taxon>Actinomycetes</taxon>
        <taxon>Mycobacteriales</taxon>
        <taxon>Nocardiaceae</taxon>
        <taxon>Nocardia</taxon>
    </lineage>
</organism>
<accession>A0A917QUH8</accession>
<evidence type="ECO:0000313" key="3">
    <source>
        <dbReference type="Proteomes" id="UP000612956"/>
    </source>
</evidence>
<keyword evidence="1" id="KW-1133">Transmembrane helix</keyword>
<evidence type="ECO:0000256" key="1">
    <source>
        <dbReference type="SAM" id="Phobius"/>
    </source>
</evidence>
<protein>
    <submittedName>
        <fullName evidence="2">Uncharacterized protein</fullName>
    </submittedName>
</protein>
<name>A0A917QUH8_9NOCA</name>
<reference evidence="2" key="2">
    <citation type="submission" date="2020-09" db="EMBL/GenBank/DDBJ databases">
        <authorList>
            <person name="Sun Q."/>
            <person name="Zhou Y."/>
        </authorList>
    </citation>
    <scope>NUCLEOTIDE SEQUENCE</scope>
    <source>
        <strain evidence="2">CGMCC 4.7278</strain>
    </source>
</reference>
<keyword evidence="1" id="KW-0812">Transmembrane</keyword>
<dbReference type="EMBL" id="BMMW01000007">
    <property type="protein sequence ID" value="GGK68726.1"/>
    <property type="molecule type" value="Genomic_DNA"/>
</dbReference>
<comment type="caution">
    <text evidence="2">The sequence shown here is derived from an EMBL/GenBank/DDBJ whole genome shotgun (WGS) entry which is preliminary data.</text>
</comment>
<sequence>MSTHTETLSAAAQITGTWKLTRRCGVLVAAAGAQLAAGFLLFALLAELPTARAGFGTVWFWATVQLLAFSAAAGAALAAATLHATGEPVGAERARHVSARIEQFGSLAVAVAIAALGAFGGWL</sequence>
<feature type="transmembrane region" description="Helical" evidence="1">
    <location>
        <begin position="58"/>
        <end position="83"/>
    </location>
</feature>